<dbReference type="AlphaFoldDB" id="A0A9N9UH97"/>
<evidence type="ECO:0000313" key="8">
    <source>
        <dbReference type="EMBL" id="CAG9986538.1"/>
    </source>
</evidence>
<dbReference type="GO" id="GO:0005351">
    <property type="term" value="F:carbohydrate:proton symporter activity"/>
    <property type="evidence" value="ECO:0007669"/>
    <property type="project" value="TreeGrafter"/>
</dbReference>
<dbReference type="GO" id="GO:0016020">
    <property type="term" value="C:membrane"/>
    <property type="evidence" value="ECO:0007669"/>
    <property type="project" value="UniProtKB-SubCell"/>
</dbReference>
<feature type="transmembrane region" description="Helical" evidence="6">
    <location>
        <begin position="98"/>
        <end position="116"/>
    </location>
</feature>
<gene>
    <name evidence="8" type="ORF">CBYS24578_00007732</name>
</gene>
<dbReference type="PANTHER" id="PTHR48022">
    <property type="entry name" value="PLASTIDIC GLUCOSE TRANSPORTER 4"/>
    <property type="match status" value="1"/>
</dbReference>
<proteinExistence type="inferred from homology"/>
<keyword evidence="4 6" id="KW-1133">Transmembrane helix</keyword>
<name>A0A9N9UH97_9HYPO</name>
<dbReference type="EMBL" id="CABFNO020001405">
    <property type="protein sequence ID" value="CAG9986538.1"/>
    <property type="molecule type" value="Genomic_DNA"/>
</dbReference>
<dbReference type="Gene3D" id="1.20.1250.20">
    <property type="entry name" value="MFS general substrate transporter like domains"/>
    <property type="match status" value="1"/>
</dbReference>
<dbReference type="InterPro" id="IPR020846">
    <property type="entry name" value="MFS_dom"/>
</dbReference>
<keyword evidence="5 6" id="KW-0472">Membrane</keyword>
<protein>
    <recommendedName>
        <fullName evidence="7">Major facilitator superfamily (MFS) profile domain-containing protein</fullName>
    </recommendedName>
</protein>
<feature type="transmembrane region" description="Helical" evidence="6">
    <location>
        <begin position="312"/>
        <end position="332"/>
    </location>
</feature>
<dbReference type="SUPFAM" id="SSF103473">
    <property type="entry name" value="MFS general substrate transporter"/>
    <property type="match status" value="1"/>
</dbReference>
<comment type="subcellular location">
    <subcellularLocation>
        <location evidence="1">Membrane</location>
        <topology evidence="1">Multi-pass membrane protein</topology>
    </subcellularLocation>
</comment>
<evidence type="ECO:0000256" key="5">
    <source>
        <dbReference type="ARBA" id="ARBA00023136"/>
    </source>
</evidence>
<sequence>MTAQQDAPDHGGRHFGGRLVFVIIFICFGSAAFGFSNSVIGSTLGQPSFLSKMGLDTSKHAEALISAVLAVYYAGGVFGSFCHGILADRYGRKMSATVSGIIMIIASAICTGSPNIAVYITFRFFCGWSSYQFLSTIPTWVTEITPPSHRGILGNIIAVNIGVGYVLAAFSSVGFYFVSGDSQWRGSTGLQMFFPGLLLSVMYWLPESPRYLIAQGRHKEALSNLQSLHSRSGHESHHFAEIEFYQIQKQIEFDTARKMSYVQIFKHPSMRKRALITICLTWCMVGSGVLVINNYGAAIYASLGYGPLDTLFFLAGWVCIVMIAPFVSMTFVDRLSRTYMLATGFFLCMCTLVVEAALQKNFLGGESKAGLAGAVAIIYLYVLFYVIFLDGPMFFYIGEIWPSQVRAQGFSLGIGAMCLSNLVWTAAAPQAFNSIGWKYYVLFIVQAAFGGVAALLWFPNTLGKPLEEIAVLFGDESDVVVFQSELNEAQVINEIDSKEPGGHEEVENVERRQV</sequence>
<dbReference type="PROSITE" id="PS50850">
    <property type="entry name" value="MFS"/>
    <property type="match status" value="1"/>
</dbReference>
<dbReference type="Proteomes" id="UP000754883">
    <property type="component" value="Unassembled WGS sequence"/>
</dbReference>
<keyword evidence="3 6" id="KW-0812">Transmembrane</keyword>
<reference evidence="8" key="1">
    <citation type="submission" date="2021-10" db="EMBL/GenBank/DDBJ databases">
        <authorList>
            <person name="Piombo E."/>
        </authorList>
    </citation>
    <scope>NUCLEOTIDE SEQUENCE</scope>
</reference>
<dbReference type="Pfam" id="PF00083">
    <property type="entry name" value="Sugar_tr"/>
    <property type="match status" value="1"/>
</dbReference>
<feature type="transmembrane region" description="Helical" evidence="6">
    <location>
        <begin position="409"/>
        <end position="427"/>
    </location>
</feature>
<comment type="caution">
    <text evidence="8">The sequence shown here is derived from an EMBL/GenBank/DDBJ whole genome shotgun (WGS) entry which is preliminary data.</text>
</comment>
<comment type="similarity">
    <text evidence="2">Belongs to the major facilitator superfamily. Sugar transporter (TC 2.A.1.1) family.</text>
</comment>
<feature type="transmembrane region" description="Helical" evidence="6">
    <location>
        <begin position="370"/>
        <end position="397"/>
    </location>
</feature>
<evidence type="ECO:0000256" key="6">
    <source>
        <dbReference type="SAM" id="Phobius"/>
    </source>
</evidence>
<feature type="transmembrane region" description="Helical" evidence="6">
    <location>
        <begin position="339"/>
        <end position="358"/>
    </location>
</feature>
<feature type="domain" description="Major facilitator superfamily (MFS) profile" evidence="7">
    <location>
        <begin position="22"/>
        <end position="462"/>
    </location>
</feature>
<dbReference type="PANTHER" id="PTHR48022:SF11">
    <property type="entry name" value="MONOSACCHARIDE TRANSPORTER (HXT8), PUTATIVE (AFU_ORTHOLOGUE AFUA_2G08120)-RELATED"/>
    <property type="match status" value="1"/>
</dbReference>
<dbReference type="InterPro" id="IPR050360">
    <property type="entry name" value="MFS_Sugar_Transporters"/>
</dbReference>
<evidence type="ECO:0000256" key="4">
    <source>
        <dbReference type="ARBA" id="ARBA00022989"/>
    </source>
</evidence>
<dbReference type="InterPro" id="IPR036259">
    <property type="entry name" value="MFS_trans_sf"/>
</dbReference>
<feature type="transmembrane region" description="Helical" evidence="6">
    <location>
        <begin position="153"/>
        <end position="178"/>
    </location>
</feature>
<evidence type="ECO:0000256" key="3">
    <source>
        <dbReference type="ARBA" id="ARBA00022692"/>
    </source>
</evidence>
<evidence type="ECO:0000313" key="9">
    <source>
        <dbReference type="Proteomes" id="UP000754883"/>
    </source>
</evidence>
<dbReference type="OrthoDB" id="6612291at2759"/>
<feature type="transmembrane region" description="Helical" evidence="6">
    <location>
        <begin position="64"/>
        <end position="86"/>
    </location>
</feature>
<accession>A0A9N9UH97</accession>
<evidence type="ECO:0000256" key="2">
    <source>
        <dbReference type="ARBA" id="ARBA00010992"/>
    </source>
</evidence>
<feature type="transmembrane region" description="Helical" evidence="6">
    <location>
        <begin position="439"/>
        <end position="458"/>
    </location>
</feature>
<evidence type="ECO:0000259" key="7">
    <source>
        <dbReference type="PROSITE" id="PS50850"/>
    </source>
</evidence>
<feature type="transmembrane region" description="Helical" evidence="6">
    <location>
        <begin position="20"/>
        <end position="44"/>
    </location>
</feature>
<keyword evidence="9" id="KW-1185">Reference proteome</keyword>
<dbReference type="InterPro" id="IPR005828">
    <property type="entry name" value="MFS_sugar_transport-like"/>
</dbReference>
<organism evidence="8 9">
    <name type="scientific">Clonostachys byssicola</name>
    <dbReference type="NCBI Taxonomy" id="160290"/>
    <lineage>
        <taxon>Eukaryota</taxon>
        <taxon>Fungi</taxon>
        <taxon>Dikarya</taxon>
        <taxon>Ascomycota</taxon>
        <taxon>Pezizomycotina</taxon>
        <taxon>Sordariomycetes</taxon>
        <taxon>Hypocreomycetidae</taxon>
        <taxon>Hypocreales</taxon>
        <taxon>Bionectriaceae</taxon>
        <taxon>Clonostachys</taxon>
    </lineage>
</organism>
<feature type="transmembrane region" description="Helical" evidence="6">
    <location>
        <begin position="274"/>
        <end position="292"/>
    </location>
</feature>
<evidence type="ECO:0000256" key="1">
    <source>
        <dbReference type="ARBA" id="ARBA00004141"/>
    </source>
</evidence>